<feature type="compositionally biased region" description="Polar residues" evidence="1">
    <location>
        <begin position="26"/>
        <end position="38"/>
    </location>
</feature>
<dbReference type="OrthoDB" id="10530309at2759"/>
<reference evidence="2" key="2">
    <citation type="submission" date="2013-10" db="EMBL/GenBank/DDBJ databases">
        <authorList>
            <person name="Aslett M."/>
        </authorList>
    </citation>
    <scope>NUCLEOTIDE SEQUENCE [LARGE SCALE GENOMIC DNA]</scope>
    <source>
        <strain evidence="2">Houghton</strain>
    </source>
</reference>
<protein>
    <submittedName>
        <fullName evidence="2">Uncharacterized protein</fullName>
    </submittedName>
</protein>
<dbReference type="VEuPathDB" id="ToxoDB:ENH_00070740"/>
<dbReference type="RefSeq" id="XP_013437977.1">
    <property type="nucleotide sequence ID" value="XM_013582523.1"/>
</dbReference>
<dbReference type="EMBL" id="HG725744">
    <property type="protein sequence ID" value="CDJ69511.1"/>
    <property type="molecule type" value="Genomic_DNA"/>
</dbReference>
<feature type="region of interest" description="Disordered" evidence="1">
    <location>
        <begin position="1"/>
        <end position="40"/>
    </location>
</feature>
<dbReference type="GeneID" id="25477206"/>
<evidence type="ECO:0000256" key="1">
    <source>
        <dbReference type="SAM" id="MobiDB-lite"/>
    </source>
</evidence>
<feature type="compositionally biased region" description="Polar residues" evidence="1">
    <location>
        <begin position="195"/>
        <end position="210"/>
    </location>
</feature>
<feature type="region of interest" description="Disordered" evidence="1">
    <location>
        <begin position="127"/>
        <end position="210"/>
    </location>
</feature>
<feature type="compositionally biased region" description="Low complexity" evidence="1">
    <location>
        <begin position="154"/>
        <end position="179"/>
    </location>
</feature>
<dbReference type="Proteomes" id="UP000030754">
    <property type="component" value="Unassembled WGS sequence"/>
</dbReference>
<keyword evidence="3" id="KW-1185">Reference proteome</keyword>
<proteinExistence type="predicted"/>
<organism evidence="2 3">
    <name type="scientific">Eimeria necatrix</name>
    <dbReference type="NCBI Taxonomy" id="51315"/>
    <lineage>
        <taxon>Eukaryota</taxon>
        <taxon>Sar</taxon>
        <taxon>Alveolata</taxon>
        <taxon>Apicomplexa</taxon>
        <taxon>Conoidasida</taxon>
        <taxon>Coccidia</taxon>
        <taxon>Eucoccidiorida</taxon>
        <taxon>Eimeriorina</taxon>
        <taxon>Eimeriidae</taxon>
        <taxon>Eimeria</taxon>
    </lineage>
</organism>
<accession>U6N6H8</accession>
<name>U6N6H8_9EIME</name>
<evidence type="ECO:0000313" key="3">
    <source>
        <dbReference type="Proteomes" id="UP000030754"/>
    </source>
</evidence>
<feature type="compositionally biased region" description="Low complexity" evidence="1">
    <location>
        <begin position="134"/>
        <end position="146"/>
    </location>
</feature>
<sequence length="210" mass="21103">MAQLASPESANAEAGKADLKDPSATMAFSTSRPPTSSPCEGAVAAAAATAAAARTGLESAAAAGSSGAAVEAKAAAAEAAEAGGQQQQAANAEAAAAFYCSYVHIKLRISWPVRELLESLANLRRHEVTSNPCSSNSSSSSSSSSSKCRREGNRQQSSTQRQQSQQQQQCGAAATGSSSKTRCSRGSGKPATGSRDGSCSKTQGSAKTKP</sequence>
<evidence type="ECO:0000313" key="2">
    <source>
        <dbReference type="EMBL" id="CDJ69511.1"/>
    </source>
</evidence>
<reference evidence="2" key="1">
    <citation type="submission" date="2013-10" db="EMBL/GenBank/DDBJ databases">
        <title>Genomic analysis of the causative agents of coccidiosis in chickens.</title>
        <authorList>
            <person name="Reid A.J."/>
            <person name="Blake D."/>
            <person name="Billington K."/>
            <person name="Browne H."/>
            <person name="Dunn M."/>
            <person name="Hung S."/>
            <person name="Kawahara F."/>
            <person name="Miranda-Saavedra D."/>
            <person name="Mourier T."/>
            <person name="Nagra H."/>
            <person name="Otto T.D."/>
            <person name="Rawlings N."/>
            <person name="Sanchez A."/>
            <person name="Sanders M."/>
            <person name="Subramaniam C."/>
            <person name="Tay Y."/>
            <person name="Dear P."/>
            <person name="Doerig C."/>
            <person name="Gruber A."/>
            <person name="Parkinson J."/>
            <person name="Shirley M."/>
            <person name="Wan K.L."/>
            <person name="Berriman M."/>
            <person name="Tomley F."/>
            <person name="Pain A."/>
        </authorList>
    </citation>
    <scope>NUCLEOTIDE SEQUENCE [LARGE SCALE GENOMIC DNA]</scope>
    <source>
        <strain evidence="2">Houghton</strain>
    </source>
</reference>
<gene>
    <name evidence="2" type="ORF">ENH_00070740</name>
</gene>
<dbReference type="AlphaFoldDB" id="U6N6H8"/>